<dbReference type="InterPro" id="IPR008266">
    <property type="entry name" value="Tyr_kinase_AS"/>
</dbReference>
<dbReference type="PROSITE" id="PS00109">
    <property type="entry name" value="PROTEIN_KINASE_TYR"/>
    <property type="match status" value="1"/>
</dbReference>
<accession>V4A6E3</accession>
<dbReference type="InterPro" id="IPR011009">
    <property type="entry name" value="Kinase-like_dom_sf"/>
</dbReference>
<dbReference type="Gene3D" id="1.10.510.10">
    <property type="entry name" value="Transferase(Phosphotransferase) domain 1"/>
    <property type="match status" value="1"/>
</dbReference>
<keyword evidence="6" id="KW-0829">Tyrosine-protein kinase</keyword>
<dbReference type="STRING" id="225164.V4A6E3"/>
<dbReference type="InterPro" id="IPR020635">
    <property type="entry name" value="Tyr_kinase_cat_dom"/>
</dbReference>
<evidence type="ECO:0000256" key="8">
    <source>
        <dbReference type="PIRSR" id="PIRSR000615-2"/>
    </source>
</evidence>
<keyword evidence="4" id="KW-0418">Kinase</keyword>
<name>V4A6E3_LOTGI</name>
<evidence type="ECO:0000313" key="11">
    <source>
        <dbReference type="EMBL" id="ESO99478.1"/>
    </source>
</evidence>
<gene>
    <name evidence="11" type="ORF">LOTGIDRAFT_113628</name>
</gene>
<dbReference type="AlphaFoldDB" id="V4A6E3"/>
<dbReference type="EMBL" id="KB201037">
    <property type="protein sequence ID" value="ESO99478.1"/>
    <property type="molecule type" value="Genomic_DNA"/>
</dbReference>
<dbReference type="GO" id="GO:0007399">
    <property type="term" value="P:nervous system development"/>
    <property type="evidence" value="ECO:0007669"/>
    <property type="project" value="TreeGrafter"/>
</dbReference>
<evidence type="ECO:0000256" key="6">
    <source>
        <dbReference type="ARBA" id="ARBA00023137"/>
    </source>
</evidence>
<dbReference type="FunFam" id="1.10.510.10:FF:000554">
    <property type="entry name" value="Predicted protein"/>
    <property type="match status" value="1"/>
</dbReference>
<evidence type="ECO:0000256" key="2">
    <source>
        <dbReference type="ARBA" id="ARBA00022679"/>
    </source>
</evidence>
<dbReference type="CTD" id="20230989"/>
<keyword evidence="9" id="KW-0460">Magnesium</keyword>
<dbReference type="OrthoDB" id="546826at2759"/>
<dbReference type="GeneID" id="20230989"/>
<keyword evidence="3 8" id="KW-0547">Nucleotide-binding</keyword>
<dbReference type="GO" id="GO:0005524">
    <property type="term" value="F:ATP binding"/>
    <property type="evidence" value="ECO:0007669"/>
    <property type="project" value="UniProtKB-KW"/>
</dbReference>
<dbReference type="PANTHER" id="PTHR24416:SF564">
    <property type="entry name" value="MACROPHAGE-STIMULATING PROTEIN RECEPTOR"/>
    <property type="match status" value="1"/>
</dbReference>
<organism evidence="11 12">
    <name type="scientific">Lottia gigantea</name>
    <name type="common">Giant owl limpet</name>
    <dbReference type="NCBI Taxonomy" id="225164"/>
    <lineage>
        <taxon>Eukaryota</taxon>
        <taxon>Metazoa</taxon>
        <taxon>Spiralia</taxon>
        <taxon>Lophotrochozoa</taxon>
        <taxon>Mollusca</taxon>
        <taxon>Gastropoda</taxon>
        <taxon>Patellogastropoda</taxon>
        <taxon>Lottioidea</taxon>
        <taxon>Lottiidae</taxon>
        <taxon>Lottia</taxon>
    </lineage>
</organism>
<dbReference type="KEGG" id="lgi:LOTGIDRAFT_113628"/>
<dbReference type="PIRSF" id="PIRSF000615">
    <property type="entry name" value="TyrPK_CSF1-R"/>
    <property type="match status" value="1"/>
</dbReference>
<sequence length="292" mass="34202">GYFGCVYKATYLNPESDAGTTRKDVAVKTLRKRLPDERELNVFLEEALIMKDFSHENVLKLVGICLEEDSLPLVILPFMKNGDLLTYIRNPLNTPTIKDLVLFAVDIAKGMEYLTRLKFVHRDLAARNCMLDAYLHVKVADFGLTRDVYVQQYYSCKDDKARLPVKWMALESIQSGNFTSMSDVWSYGVLLWELMTRGVNPYPDVDAWDIQRYLMSGRRLPRPEYCPEEFYVIMERCWKTLPVCRPSFQDLVIGIPEMLTELEQREESFKLTYVNLQDNPTFHYRDEEKWQT</sequence>
<evidence type="ECO:0000256" key="1">
    <source>
        <dbReference type="ARBA" id="ARBA00022553"/>
    </source>
</evidence>
<feature type="active site" description="Proton acceptor" evidence="7">
    <location>
        <position position="123"/>
    </location>
</feature>
<protein>
    <recommendedName>
        <fullName evidence="10">Protein kinase domain-containing protein</fullName>
    </recommendedName>
</protein>
<dbReference type="PANTHER" id="PTHR24416">
    <property type="entry name" value="TYROSINE-PROTEIN KINASE RECEPTOR"/>
    <property type="match status" value="1"/>
</dbReference>
<feature type="non-terminal residue" evidence="11">
    <location>
        <position position="1"/>
    </location>
</feature>
<keyword evidence="9" id="KW-0479">Metal-binding</keyword>
<feature type="binding site" evidence="8">
    <location>
        <position position="127"/>
    </location>
    <ligand>
        <name>ATP</name>
        <dbReference type="ChEBI" id="CHEBI:30616"/>
    </ligand>
</feature>
<evidence type="ECO:0000259" key="10">
    <source>
        <dbReference type="PROSITE" id="PS50011"/>
    </source>
</evidence>
<evidence type="ECO:0000256" key="4">
    <source>
        <dbReference type="ARBA" id="ARBA00022777"/>
    </source>
</evidence>
<dbReference type="InterPro" id="IPR001245">
    <property type="entry name" value="Ser-Thr/Tyr_kinase_cat_dom"/>
</dbReference>
<reference evidence="11 12" key="1">
    <citation type="journal article" date="2013" name="Nature">
        <title>Insights into bilaterian evolution from three spiralian genomes.</title>
        <authorList>
            <person name="Simakov O."/>
            <person name="Marletaz F."/>
            <person name="Cho S.J."/>
            <person name="Edsinger-Gonzales E."/>
            <person name="Havlak P."/>
            <person name="Hellsten U."/>
            <person name="Kuo D.H."/>
            <person name="Larsson T."/>
            <person name="Lv J."/>
            <person name="Arendt D."/>
            <person name="Savage R."/>
            <person name="Osoegawa K."/>
            <person name="de Jong P."/>
            <person name="Grimwood J."/>
            <person name="Chapman J.A."/>
            <person name="Shapiro H."/>
            <person name="Aerts A."/>
            <person name="Otillar R.P."/>
            <person name="Terry A.Y."/>
            <person name="Boore J.L."/>
            <person name="Grigoriev I.V."/>
            <person name="Lindberg D.R."/>
            <person name="Seaver E.C."/>
            <person name="Weisblat D.A."/>
            <person name="Putnam N.H."/>
            <person name="Rokhsar D.S."/>
        </authorList>
    </citation>
    <scope>NUCLEOTIDE SEQUENCE [LARGE SCALE GENOMIC DNA]</scope>
</reference>
<dbReference type="RefSeq" id="XP_009049965.1">
    <property type="nucleotide sequence ID" value="XM_009051717.1"/>
</dbReference>
<dbReference type="HOGENOM" id="CLU_000288_7_40_1"/>
<dbReference type="Gene3D" id="3.30.200.20">
    <property type="entry name" value="Phosphorylase Kinase, domain 1"/>
    <property type="match status" value="1"/>
</dbReference>
<dbReference type="InterPro" id="IPR050122">
    <property type="entry name" value="RTK"/>
</dbReference>
<evidence type="ECO:0000256" key="5">
    <source>
        <dbReference type="ARBA" id="ARBA00022840"/>
    </source>
</evidence>
<keyword evidence="5 8" id="KW-0067">ATP-binding</keyword>
<dbReference type="GO" id="GO:0046872">
    <property type="term" value="F:metal ion binding"/>
    <property type="evidence" value="ECO:0007669"/>
    <property type="project" value="UniProtKB-KW"/>
</dbReference>
<dbReference type="GO" id="GO:0005886">
    <property type="term" value="C:plasma membrane"/>
    <property type="evidence" value="ECO:0007669"/>
    <property type="project" value="TreeGrafter"/>
</dbReference>
<keyword evidence="1" id="KW-0597">Phosphoprotein</keyword>
<feature type="domain" description="Protein kinase" evidence="10">
    <location>
        <begin position="1"/>
        <end position="258"/>
    </location>
</feature>
<dbReference type="GO" id="GO:0016477">
    <property type="term" value="P:cell migration"/>
    <property type="evidence" value="ECO:0007669"/>
    <property type="project" value="TreeGrafter"/>
</dbReference>
<dbReference type="SUPFAM" id="SSF56112">
    <property type="entry name" value="Protein kinase-like (PK-like)"/>
    <property type="match status" value="1"/>
</dbReference>
<dbReference type="Proteomes" id="UP000030746">
    <property type="component" value="Unassembled WGS sequence"/>
</dbReference>
<keyword evidence="2" id="KW-0808">Transferase</keyword>
<evidence type="ECO:0000256" key="9">
    <source>
        <dbReference type="PIRSR" id="PIRSR000615-3"/>
    </source>
</evidence>
<proteinExistence type="predicted"/>
<dbReference type="Pfam" id="PF07714">
    <property type="entry name" value="PK_Tyr_Ser-Thr"/>
    <property type="match status" value="1"/>
</dbReference>
<dbReference type="GO" id="GO:0043235">
    <property type="term" value="C:receptor complex"/>
    <property type="evidence" value="ECO:0007669"/>
    <property type="project" value="TreeGrafter"/>
</dbReference>
<keyword evidence="12" id="KW-1185">Reference proteome</keyword>
<feature type="binding site" evidence="9">
    <location>
        <position position="128"/>
    </location>
    <ligand>
        <name>Mg(2+)</name>
        <dbReference type="ChEBI" id="CHEBI:18420"/>
    </ligand>
</feature>
<dbReference type="InterPro" id="IPR000719">
    <property type="entry name" value="Prot_kinase_dom"/>
</dbReference>
<dbReference type="GO" id="GO:0007169">
    <property type="term" value="P:cell surface receptor protein tyrosine kinase signaling pathway"/>
    <property type="evidence" value="ECO:0007669"/>
    <property type="project" value="TreeGrafter"/>
</dbReference>
<evidence type="ECO:0000256" key="7">
    <source>
        <dbReference type="PIRSR" id="PIRSR000615-1"/>
    </source>
</evidence>
<dbReference type="OMA" id="WMENGHI"/>
<evidence type="ECO:0000313" key="12">
    <source>
        <dbReference type="Proteomes" id="UP000030746"/>
    </source>
</evidence>
<dbReference type="PROSITE" id="PS50011">
    <property type="entry name" value="PROTEIN_KINASE_DOM"/>
    <property type="match status" value="1"/>
</dbReference>
<dbReference type="GO" id="GO:0004714">
    <property type="term" value="F:transmembrane receptor protein tyrosine kinase activity"/>
    <property type="evidence" value="ECO:0007669"/>
    <property type="project" value="TreeGrafter"/>
</dbReference>
<feature type="binding site" evidence="9">
    <location>
        <position position="141"/>
    </location>
    <ligand>
        <name>Mg(2+)</name>
        <dbReference type="ChEBI" id="CHEBI:18420"/>
    </ligand>
</feature>
<dbReference type="PRINTS" id="PR00109">
    <property type="entry name" value="TYRKINASE"/>
</dbReference>
<dbReference type="SMART" id="SM00219">
    <property type="entry name" value="TyrKc"/>
    <property type="match status" value="1"/>
</dbReference>
<evidence type="ECO:0000256" key="3">
    <source>
        <dbReference type="ARBA" id="ARBA00022741"/>
    </source>
</evidence>